<dbReference type="Proteomes" id="UP000287224">
    <property type="component" value="Unassembled WGS sequence"/>
</dbReference>
<dbReference type="EMBL" id="BIFQ01000002">
    <property type="protein sequence ID" value="GCE10078.1"/>
    <property type="molecule type" value="Genomic_DNA"/>
</dbReference>
<reference evidence="2" key="1">
    <citation type="submission" date="2018-12" db="EMBL/GenBank/DDBJ databases">
        <title>Tengunoibacter tsumagoiensis gen. nov., sp. nov., Dictyobacter kobayashii sp. nov., D. alpinus sp. nov., and D. joshuensis sp. nov. and description of Dictyobacteraceae fam. nov. within the order Ktedonobacterales isolated from Tengu-no-mugimeshi.</title>
        <authorList>
            <person name="Wang C.M."/>
            <person name="Zheng Y."/>
            <person name="Sakai Y."/>
            <person name="Toyoda A."/>
            <person name="Minakuchi Y."/>
            <person name="Abe K."/>
            <person name="Yokota A."/>
            <person name="Yabe S."/>
        </authorList>
    </citation>
    <scope>NUCLEOTIDE SEQUENCE [LARGE SCALE GENOMIC DNA]</scope>
    <source>
        <strain evidence="2">S-27</strain>
    </source>
</reference>
<keyword evidence="2" id="KW-1185">Reference proteome</keyword>
<evidence type="ECO:0000313" key="2">
    <source>
        <dbReference type="Proteomes" id="UP000287224"/>
    </source>
</evidence>
<name>A0A401ZT42_9CHLR</name>
<protein>
    <submittedName>
        <fullName evidence="1">Uncharacterized protein</fullName>
    </submittedName>
</protein>
<evidence type="ECO:0000313" key="1">
    <source>
        <dbReference type="EMBL" id="GCE10078.1"/>
    </source>
</evidence>
<accession>A0A401ZT42</accession>
<sequence>MSIHNADTNGMSTPKTYKDKQRMQNYFSGRKRRSLVTGTAMLVLLTLIIVGILQAPFWQAKAAVDTINPHQHQTFYHVPAGGLASGSTTKYNDCTTLDSSFKSYVQALGLTYGPTEVASQASATAIPVHRQDQVSVTKISGYVTLRWLNRFFH</sequence>
<dbReference type="AlphaFoldDB" id="A0A401ZT42"/>
<organism evidence="1 2">
    <name type="scientific">Dictyobacter aurantiacus</name>
    <dbReference type="NCBI Taxonomy" id="1936993"/>
    <lineage>
        <taxon>Bacteria</taxon>
        <taxon>Bacillati</taxon>
        <taxon>Chloroflexota</taxon>
        <taxon>Ktedonobacteria</taxon>
        <taxon>Ktedonobacterales</taxon>
        <taxon>Dictyobacteraceae</taxon>
        <taxon>Dictyobacter</taxon>
    </lineage>
</organism>
<comment type="caution">
    <text evidence="1">The sequence shown here is derived from an EMBL/GenBank/DDBJ whole genome shotgun (WGS) entry which is preliminary data.</text>
</comment>
<proteinExistence type="predicted"/>
<gene>
    <name evidence="1" type="ORF">KDAU_74070</name>
</gene>